<feature type="domain" description="Activator of Hsp90 ATPase homologue 1/2-like C-terminal" evidence="2">
    <location>
        <begin position="22"/>
        <end position="135"/>
    </location>
</feature>
<reference evidence="3 4" key="1">
    <citation type="submission" date="2024-04" db="EMBL/GenBank/DDBJ databases">
        <title>Isolation of an actinomycete strain from pig manure.</title>
        <authorList>
            <person name="Gong T."/>
            <person name="Yu Z."/>
            <person name="An M."/>
            <person name="Wei C."/>
            <person name="Yang W."/>
            <person name="Liu L."/>
        </authorList>
    </citation>
    <scope>NUCLEOTIDE SEQUENCE [LARGE SCALE GENOMIC DNA]</scope>
    <source>
        <strain evidence="3 4">ZF39</strain>
    </source>
</reference>
<dbReference type="Pfam" id="PF08327">
    <property type="entry name" value="AHSA1"/>
    <property type="match status" value="1"/>
</dbReference>
<proteinExistence type="inferred from homology"/>
<accession>A0ABZ3FSH3</accession>
<evidence type="ECO:0000259" key="2">
    <source>
        <dbReference type="Pfam" id="PF08327"/>
    </source>
</evidence>
<dbReference type="Gene3D" id="3.30.530.20">
    <property type="match status" value="1"/>
</dbReference>
<dbReference type="Proteomes" id="UP001442841">
    <property type="component" value="Chromosome"/>
</dbReference>
<organism evidence="3 4">
    <name type="scientific">Ammonicoccus fulvus</name>
    <dbReference type="NCBI Taxonomy" id="3138240"/>
    <lineage>
        <taxon>Bacteria</taxon>
        <taxon>Bacillati</taxon>
        <taxon>Actinomycetota</taxon>
        <taxon>Actinomycetes</taxon>
        <taxon>Propionibacteriales</taxon>
        <taxon>Propionibacteriaceae</taxon>
        <taxon>Ammonicoccus</taxon>
    </lineage>
</organism>
<evidence type="ECO:0000313" key="4">
    <source>
        <dbReference type="Proteomes" id="UP001442841"/>
    </source>
</evidence>
<dbReference type="InterPro" id="IPR013538">
    <property type="entry name" value="ASHA1/2-like_C"/>
</dbReference>
<gene>
    <name evidence="3" type="ORF">AADG42_10585</name>
</gene>
<evidence type="ECO:0000313" key="3">
    <source>
        <dbReference type="EMBL" id="XAN07728.1"/>
    </source>
</evidence>
<dbReference type="CDD" id="cd08899">
    <property type="entry name" value="SRPBCC_CalC_Aha1-like_6"/>
    <property type="match status" value="1"/>
</dbReference>
<protein>
    <submittedName>
        <fullName evidence="3">SRPBCC family protein</fullName>
    </submittedName>
</protein>
<name>A0ABZ3FSH3_9ACTN</name>
<dbReference type="SUPFAM" id="SSF55961">
    <property type="entry name" value="Bet v1-like"/>
    <property type="match status" value="1"/>
</dbReference>
<dbReference type="InterPro" id="IPR023393">
    <property type="entry name" value="START-like_dom_sf"/>
</dbReference>
<evidence type="ECO:0000256" key="1">
    <source>
        <dbReference type="ARBA" id="ARBA00006817"/>
    </source>
</evidence>
<comment type="similarity">
    <text evidence="1">Belongs to the AHA1 family.</text>
</comment>
<sequence>MSPSPTGRLAGADLVFIRIIAASVADVWSALSESDRLDAWIGRFEGDPASGEVDFSMTAEGEGPAAQLRINACEPPRLLDVTQAVGDEGWRLRAELSDDAGATRLVFTHVDVAPEAVEMIGPGWDYYLDRLVAAVTGGDVNAVDWDADYYPAMGAYYSEL</sequence>
<dbReference type="RefSeq" id="WP_425309186.1">
    <property type="nucleotide sequence ID" value="NZ_CP154795.1"/>
</dbReference>
<keyword evidence="4" id="KW-1185">Reference proteome</keyword>
<dbReference type="EMBL" id="CP154795">
    <property type="protein sequence ID" value="XAN07728.1"/>
    <property type="molecule type" value="Genomic_DNA"/>
</dbReference>